<dbReference type="AlphaFoldDB" id="A0A8J7WMI3"/>
<evidence type="ECO:0000313" key="3">
    <source>
        <dbReference type="EMBL" id="MBS2962190.1"/>
    </source>
</evidence>
<dbReference type="EMBL" id="JAGSXH010000008">
    <property type="protein sequence ID" value="MBS2962190.1"/>
    <property type="molecule type" value="Genomic_DNA"/>
</dbReference>
<keyword evidence="4" id="KW-1185">Reference proteome</keyword>
<reference evidence="3" key="1">
    <citation type="submission" date="2021-04" db="EMBL/GenBank/DDBJ databases">
        <title>Genome based classification of Actinospica acidithermotolerans sp. nov., an actinobacterium isolated from an Indonesian hot spring.</title>
        <authorList>
            <person name="Kusuma A.B."/>
            <person name="Putra K.E."/>
            <person name="Nafisah S."/>
            <person name="Loh J."/>
            <person name="Nouioui I."/>
            <person name="Goodfellow M."/>
        </authorList>
    </citation>
    <scope>NUCLEOTIDE SEQUENCE</scope>
    <source>
        <strain evidence="3">DSM 45618</strain>
    </source>
</reference>
<sequence>MSERVGEKQATATATARAANAATADKSPPLPEATQRQPALETRHAVLRYTTLRLALFLAALVVVWGIAVVFHMDLGSQLSRLTLLAVSLLLSSAASFIVLSKQRDAMSAGIVARTQRLGRKFDDAASFEDEE</sequence>
<evidence type="ECO:0000256" key="2">
    <source>
        <dbReference type="SAM" id="Phobius"/>
    </source>
</evidence>
<dbReference type="RefSeq" id="WP_211464572.1">
    <property type="nucleotide sequence ID" value="NZ_JAGSXH010000008.1"/>
</dbReference>
<feature type="compositionally biased region" description="Low complexity" evidence="1">
    <location>
        <begin position="10"/>
        <end position="24"/>
    </location>
</feature>
<evidence type="ECO:0000313" key="4">
    <source>
        <dbReference type="Proteomes" id="UP000677913"/>
    </source>
</evidence>
<accession>A0A8J7WMI3</accession>
<feature type="region of interest" description="Disordered" evidence="1">
    <location>
        <begin position="1"/>
        <end position="38"/>
    </location>
</feature>
<feature type="transmembrane region" description="Helical" evidence="2">
    <location>
        <begin position="52"/>
        <end position="73"/>
    </location>
</feature>
<dbReference type="Proteomes" id="UP000677913">
    <property type="component" value="Unassembled WGS sequence"/>
</dbReference>
<keyword evidence="2" id="KW-1133">Transmembrane helix</keyword>
<feature type="transmembrane region" description="Helical" evidence="2">
    <location>
        <begin position="79"/>
        <end position="100"/>
    </location>
</feature>
<gene>
    <name evidence="3" type="ORF">KGA66_03980</name>
</gene>
<dbReference type="InterPro" id="IPR025323">
    <property type="entry name" value="DUF4229"/>
</dbReference>
<comment type="caution">
    <text evidence="3">The sequence shown here is derived from an EMBL/GenBank/DDBJ whole genome shotgun (WGS) entry which is preliminary data.</text>
</comment>
<evidence type="ECO:0000256" key="1">
    <source>
        <dbReference type="SAM" id="MobiDB-lite"/>
    </source>
</evidence>
<keyword evidence="2" id="KW-0812">Transmembrane</keyword>
<protein>
    <submittedName>
        <fullName evidence="3">DUF4229 domain-containing protein</fullName>
    </submittedName>
</protein>
<dbReference type="Pfam" id="PF14012">
    <property type="entry name" value="DUF4229"/>
    <property type="match status" value="1"/>
</dbReference>
<name>A0A8J7WMI3_9ACTN</name>
<proteinExistence type="predicted"/>
<keyword evidence="2" id="KW-0472">Membrane</keyword>
<organism evidence="3 4">
    <name type="scientific">Actinocrinis puniceicyclus</name>
    <dbReference type="NCBI Taxonomy" id="977794"/>
    <lineage>
        <taxon>Bacteria</taxon>
        <taxon>Bacillati</taxon>
        <taxon>Actinomycetota</taxon>
        <taxon>Actinomycetes</taxon>
        <taxon>Catenulisporales</taxon>
        <taxon>Actinospicaceae</taxon>
        <taxon>Actinocrinis</taxon>
    </lineage>
</organism>